<evidence type="ECO:0000256" key="2">
    <source>
        <dbReference type="ARBA" id="ARBA00022692"/>
    </source>
</evidence>
<evidence type="ECO:0008006" key="12">
    <source>
        <dbReference type="Google" id="ProtNLM"/>
    </source>
</evidence>
<organism evidence="10 11">
    <name type="scientific">Chytriomyces confervae</name>
    <dbReference type="NCBI Taxonomy" id="246404"/>
    <lineage>
        <taxon>Eukaryota</taxon>
        <taxon>Fungi</taxon>
        <taxon>Fungi incertae sedis</taxon>
        <taxon>Chytridiomycota</taxon>
        <taxon>Chytridiomycota incertae sedis</taxon>
        <taxon>Chytridiomycetes</taxon>
        <taxon>Chytridiales</taxon>
        <taxon>Chytriomycetaceae</taxon>
        <taxon>Chytriomyces</taxon>
    </lineage>
</organism>
<dbReference type="AlphaFoldDB" id="A0A507FJW3"/>
<dbReference type="GO" id="GO:0004016">
    <property type="term" value="F:adenylate cyclase activity"/>
    <property type="evidence" value="ECO:0007669"/>
    <property type="project" value="TreeGrafter"/>
</dbReference>
<feature type="domain" description="C2H2-type" evidence="9">
    <location>
        <begin position="157"/>
        <end position="188"/>
    </location>
</feature>
<dbReference type="STRING" id="246404.A0A507FJW3"/>
<keyword evidence="6" id="KW-0456">Lyase</keyword>
<dbReference type="Proteomes" id="UP000320333">
    <property type="component" value="Unassembled WGS sequence"/>
</dbReference>
<keyword evidence="5" id="KW-0472">Membrane</keyword>
<dbReference type="PROSITE" id="PS50157">
    <property type="entry name" value="ZINC_FINGER_C2H2_2"/>
    <property type="match status" value="2"/>
</dbReference>
<dbReference type="PANTHER" id="PTHR11920">
    <property type="entry name" value="GUANYLYL CYCLASE"/>
    <property type="match status" value="1"/>
</dbReference>
<evidence type="ECO:0000313" key="10">
    <source>
        <dbReference type="EMBL" id="TPX76010.1"/>
    </source>
</evidence>
<dbReference type="GO" id="GO:0001653">
    <property type="term" value="F:peptide receptor activity"/>
    <property type="evidence" value="ECO:0007669"/>
    <property type="project" value="TreeGrafter"/>
</dbReference>
<keyword evidence="11" id="KW-1185">Reference proteome</keyword>
<accession>A0A507FJW3</accession>
<dbReference type="GO" id="GO:0005886">
    <property type="term" value="C:plasma membrane"/>
    <property type="evidence" value="ECO:0007669"/>
    <property type="project" value="TreeGrafter"/>
</dbReference>
<dbReference type="Gene3D" id="3.30.70.1230">
    <property type="entry name" value="Nucleotide cyclase"/>
    <property type="match status" value="1"/>
</dbReference>
<dbReference type="EMBL" id="QEAP01000061">
    <property type="protein sequence ID" value="TPX76010.1"/>
    <property type="molecule type" value="Genomic_DNA"/>
</dbReference>
<dbReference type="SMART" id="SM00044">
    <property type="entry name" value="CYCc"/>
    <property type="match status" value="1"/>
</dbReference>
<dbReference type="GO" id="GO:0008270">
    <property type="term" value="F:zinc ion binding"/>
    <property type="evidence" value="ECO:0007669"/>
    <property type="project" value="UniProtKB-KW"/>
</dbReference>
<dbReference type="SMART" id="SM00355">
    <property type="entry name" value="ZnF_C2H2"/>
    <property type="match status" value="4"/>
</dbReference>
<keyword evidence="7" id="KW-0862">Zinc</keyword>
<dbReference type="SUPFAM" id="SSF55073">
    <property type="entry name" value="Nucleotide cyclase"/>
    <property type="match status" value="1"/>
</dbReference>
<dbReference type="GO" id="GO:0004383">
    <property type="term" value="F:guanylate cyclase activity"/>
    <property type="evidence" value="ECO:0007669"/>
    <property type="project" value="TreeGrafter"/>
</dbReference>
<sequence>MSTRCDECGRDFPHPRALTQHFKSATIHIGCYCDDCNRIFIHPAALQQHYNMSSAHRSRVRAFPPIESLNELYGVVHLNTGTLSISSPSRRHVKPDQSVRNVGVSFQDTRPWPVISRTATAAWDNHLATKCSSTNSYGNIGSRQLAERCYNMRDNCYDCPHTGCSREFSTSHNLAAHLNSSQHVSTEFKCPGCEKEFYAVNGLFTHWEYGCRNMDAARRAEAKIHHAKVLAQLVRNQKEIEQLREIHLLQRKYISRYLDCELEIVDENEALLSEHTSKEQALEEHLKQQADVEENVISMKMMTLQSNQNDRVVSQMAATVRGRQRKEAKLLELRERRDAKIREKEFWNSEISILKDHLSRLGFSIEGPDYLEKQVELLCRMPQDLAEAIEDVDEDAMDADEPTSPVATDDVNMEAARARELALFEILKRSHHEASKKLKNQNIKNRELRRIEQQATLAAILIAQEADIKKLKTQQELEMQAFEETQKSSSKADEDNAASNERLYGMLPKFVADVMKTGAAVEPRPFECLAFLTADIVSFTNLSSKSSAKQVVSLLNRLYSQMDDVIDSFEDIYKLETIGDAYNVVAGLNTQETGQPKDFAVNMVECAQRFVEIVKNLDMSDQIQNSIQMRIGVHVGPAVGGVANPAMPKPMEIHVSAPTYDLIKDVFEFEVSESVPILDGKQRMGAWWLLHKKSRNGSNLRLGYGGGADAGAGGGGGARNMVQNPPRSN</sequence>
<protein>
    <recommendedName>
        <fullName evidence="12">Guanylate cyclase domain-containing protein</fullName>
    </recommendedName>
</protein>
<name>A0A507FJW3_9FUNG</name>
<evidence type="ECO:0000256" key="3">
    <source>
        <dbReference type="ARBA" id="ARBA00022741"/>
    </source>
</evidence>
<comment type="caution">
    <text evidence="10">The sequence shown here is derived from an EMBL/GenBank/DDBJ whole genome shotgun (WGS) entry which is preliminary data.</text>
</comment>
<reference evidence="10 11" key="1">
    <citation type="journal article" date="2019" name="Sci. Rep.">
        <title>Comparative genomics of chytrid fungi reveal insights into the obligate biotrophic and pathogenic lifestyle of Synchytrium endobioticum.</title>
        <authorList>
            <person name="van de Vossenberg B.T.L.H."/>
            <person name="Warris S."/>
            <person name="Nguyen H.D.T."/>
            <person name="van Gent-Pelzer M.P.E."/>
            <person name="Joly D.L."/>
            <person name="van de Geest H.C."/>
            <person name="Bonants P.J.M."/>
            <person name="Smith D.S."/>
            <person name="Levesque C.A."/>
            <person name="van der Lee T.A.J."/>
        </authorList>
    </citation>
    <scope>NUCLEOTIDE SEQUENCE [LARGE SCALE GENOMIC DNA]</scope>
    <source>
        <strain evidence="10 11">CBS 675.73</strain>
    </source>
</reference>
<gene>
    <name evidence="10" type="ORF">CcCBS67573_g02751</name>
</gene>
<comment type="subcellular location">
    <subcellularLocation>
        <location evidence="1">Membrane</location>
    </subcellularLocation>
</comment>
<feature type="domain" description="C2H2-type" evidence="9">
    <location>
        <begin position="3"/>
        <end position="30"/>
    </location>
</feature>
<keyword evidence="7" id="KW-0863">Zinc-finger</keyword>
<dbReference type="GO" id="GO:0035556">
    <property type="term" value="P:intracellular signal transduction"/>
    <property type="evidence" value="ECO:0007669"/>
    <property type="project" value="InterPro"/>
</dbReference>
<dbReference type="Pfam" id="PF00096">
    <property type="entry name" value="zf-C2H2"/>
    <property type="match status" value="1"/>
</dbReference>
<keyword evidence="3" id="KW-0547">Nucleotide-binding</keyword>
<dbReference type="InterPro" id="IPR029787">
    <property type="entry name" value="Nucleotide_cyclase"/>
</dbReference>
<evidence type="ECO:0000256" key="1">
    <source>
        <dbReference type="ARBA" id="ARBA00004370"/>
    </source>
</evidence>
<proteinExistence type="predicted"/>
<evidence type="ECO:0000256" key="6">
    <source>
        <dbReference type="ARBA" id="ARBA00023239"/>
    </source>
</evidence>
<dbReference type="InterPro" id="IPR050401">
    <property type="entry name" value="Cyclic_nucleotide_synthase"/>
</dbReference>
<dbReference type="PROSITE" id="PS50125">
    <property type="entry name" value="GUANYLATE_CYCLASE_2"/>
    <property type="match status" value="1"/>
</dbReference>
<evidence type="ECO:0000259" key="9">
    <source>
        <dbReference type="PROSITE" id="PS50157"/>
    </source>
</evidence>
<dbReference type="PANTHER" id="PTHR11920:SF335">
    <property type="entry name" value="GUANYLATE CYCLASE"/>
    <property type="match status" value="1"/>
</dbReference>
<dbReference type="InterPro" id="IPR036236">
    <property type="entry name" value="Znf_C2H2_sf"/>
</dbReference>
<feature type="domain" description="Guanylate cyclase" evidence="8">
    <location>
        <begin position="530"/>
        <end position="665"/>
    </location>
</feature>
<dbReference type="InterPro" id="IPR013087">
    <property type="entry name" value="Znf_C2H2_type"/>
</dbReference>
<dbReference type="GO" id="GO:0000166">
    <property type="term" value="F:nucleotide binding"/>
    <property type="evidence" value="ECO:0007669"/>
    <property type="project" value="UniProtKB-KW"/>
</dbReference>
<evidence type="ECO:0000256" key="5">
    <source>
        <dbReference type="ARBA" id="ARBA00023136"/>
    </source>
</evidence>
<dbReference type="InterPro" id="IPR001054">
    <property type="entry name" value="A/G_cyclase"/>
</dbReference>
<dbReference type="OrthoDB" id="60033at2759"/>
<evidence type="ECO:0000256" key="4">
    <source>
        <dbReference type="ARBA" id="ARBA00022989"/>
    </source>
</evidence>
<keyword evidence="7" id="KW-0479">Metal-binding</keyword>
<dbReference type="GO" id="GO:0007168">
    <property type="term" value="P:receptor guanylyl cyclase signaling pathway"/>
    <property type="evidence" value="ECO:0007669"/>
    <property type="project" value="TreeGrafter"/>
</dbReference>
<keyword evidence="2" id="KW-0812">Transmembrane</keyword>
<evidence type="ECO:0000256" key="7">
    <source>
        <dbReference type="PROSITE-ProRule" id="PRU00042"/>
    </source>
</evidence>
<keyword evidence="4" id="KW-1133">Transmembrane helix</keyword>
<evidence type="ECO:0000259" key="8">
    <source>
        <dbReference type="PROSITE" id="PS50125"/>
    </source>
</evidence>
<evidence type="ECO:0000313" key="11">
    <source>
        <dbReference type="Proteomes" id="UP000320333"/>
    </source>
</evidence>
<dbReference type="CDD" id="cd07302">
    <property type="entry name" value="CHD"/>
    <property type="match status" value="1"/>
</dbReference>
<dbReference type="Pfam" id="PF00211">
    <property type="entry name" value="Guanylate_cyc"/>
    <property type="match status" value="1"/>
</dbReference>
<dbReference type="SUPFAM" id="SSF57667">
    <property type="entry name" value="beta-beta-alpha zinc fingers"/>
    <property type="match status" value="1"/>
</dbReference>
<dbReference type="PROSITE" id="PS00028">
    <property type="entry name" value="ZINC_FINGER_C2H2_1"/>
    <property type="match status" value="1"/>
</dbReference>
<dbReference type="Gene3D" id="3.30.160.60">
    <property type="entry name" value="Classic Zinc Finger"/>
    <property type="match status" value="2"/>
</dbReference>